<dbReference type="Proteomes" id="UP000680045">
    <property type="component" value="Unassembled WGS sequence"/>
</dbReference>
<sequence>MTKHRILLSIPILLYGMYIFVVIQNDKDVPLYLHLLFAIYLMFFVHYEDNTEGKHDGF</sequence>
<dbReference type="AlphaFoldDB" id="A0A561DJR1"/>
<accession>A0A561DJR1</accession>
<dbReference type="GeneID" id="72370394"/>
<evidence type="ECO:0000313" key="1">
    <source>
        <dbReference type="EMBL" id="MBR8643801.1"/>
    </source>
</evidence>
<name>A0A561DJR1_9BACI</name>
<reference evidence="1" key="1">
    <citation type="submission" date="2021-04" db="EMBL/GenBank/DDBJ databases">
        <title>Whole genome sequencing of Enterococci isolates from hospitalized patients.</title>
        <authorList>
            <person name="Ogoti B.M."/>
            <person name="Onyambu F.G."/>
        </authorList>
    </citation>
    <scope>NUCLEOTIDE SEQUENCE</scope>
    <source>
        <strain evidence="1">242</strain>
    </source>
</reference>
<organism evidence="1 2">
    <name type="scientific">Peribacillus frigoritolerans</name>
    <dbReference type="NCBI Taxonomy" id="450367"/>
    <lineage>
        <taxon>Bacteria</taxon>
        <taxon>Bacillati</taxon>
        <taxon>Bacillota</taxon>
        <taxon>Bacilli</taxon>
        <taxon>Bacillales</taxon>
        <taxon>Bacillaceae</taxon>
        <taxon>Peribacillus</taxon>
    </lineage>
</organism>
<dbReference type="EMBL" id="JAGTPW010000001">
    <property type="protein sequence ID" value="MBR8643801.1"/>
    <property type="molecule type" value="Genomic_DNA"/>
</dbReference>
<evidence type="ECO:0000313" key="2">
    <source>
        <dbReference type="Proteomes" id="UP000680045"/>
    </source>
</evidence>
<gene>
    <name evidence="1" type="ORF">KEH51_00600</name>
</gene>
<protein>
    <submittedName>
        <fullName evidence="1">Uncharacterized protein</fullName>
    </submittedName>
</protein>
<proteinExistence type="predicted"/>
<comment type="caution">
    <text evidence="1">The sequence shown here is derived from an EMBL/GenBank/DDBJ whole genome shotgun (WGS) entry which is preliminary data.</text>
</comment>
<dbReference type="RefSeq" id="WP_156500252.1">
    <property type="nucleotide sequence ID" value="NZ_CP091882.1"/>
</dbReference>